<reference evidence="1" key="1">
    <citation type="submission" date="2023-03" db="EMBL/GenBank/DDBJ databases">
        <title>Massive genome expansion in bonnet fungi (Mycena s.s.) driven by repeated elements and novel gene families across ecological guilds.</title>
        <authorList>
            <consortium name="Lawrence Berkeley National Laboratory"/>
            <person name="Harder C.B."/>
            <person name="Miyauchi S."/>
            <person name="Viragh M."/>
            <person name="Kuo A."/>
            <person name="Thoen E."/>
            <person name="Andreopoulos B."/>
            <person name="Lu D."/>
            <person name="Skrede I."/>
            <person name="Drula E."/>
            <person name="Henrissat B."/>
            <person name="Morin E."/>
            <person name="Kohler A."/>
            <person name="Barry K."/>
            <person name="LaButti K."/>
            <person name="Morin E."/>
            <person name="Salamov A."/>
            <person name="Lipzen A."/>
            <person name="Mereny Z."/>
            <person name="Hegedus B."/>
            <person name="Baldrian P."/>
            <person name="Stursova M."/>
            <person name="Weitz H."/>
            <person name="Taylor A."/>
            <person name="Grigoriev I.V."/>
            <person name="Nagy L.G."/>
            <person name="Martin F."/>
            <person name="Kauserud H."/>
        </authorList>
    </citation>
    <scope>NUCLEOTIDE SEQUENCE</scope>
    <source>
        <strain evidence="1">9284</strain>
    </source>
</reference>
<comment type="caution">
    <text evidence="1">The sequence shown here is derived from an EMBL/GenBank/DDBJ whole genome shotgun (WGS) entry which is preliminary data.</text>
</comment>
<protein>
    <recommendedName>
        <fullName evidence="3">F-box domain-containing protein</fullName>
    </recommendedName>
</protein>
<evidence type="ECO:0008006" key="3">
    <source>
        <dbReference type="Google" id="ProtNLM"/>
    </source>
</evidence>
<dbReference type="EMBL" id="JARKIF010000021">
    <property type="protein sequence ID" value="KAJ7617101.1"/>
    <property type="molecule type" value="Genomic_DNA"/>
</dbReference>
<dbReference type="AlphaFoldDB" id="A0AAD7BCP3"/>
<evidence type="ECO:0000313" key="2">
    <source>
        <dbReference type="Proteomes" id="UP001221142"/>
    </source>
</evidence>
<dbReference type="Proteomes" id="UP001221142">
    <property type="component" value="Unassembled WGS sequence"/>
</dbReference>
<evidence type="ECO:0000313" key="1">
    <source>
        <dbReference type="EMBL" id="KAJ7617101.1"/>
    </source>
</evidence>
<gene>
    <name evidence="1" type="ORF">FB45DRAFT_222488</name>
</gene>
<sequence>MSTCRSPTNSFDRDDGALPELDKSFRDIPVIRQDWHESWAFLRETLQDLESRGVDPLKAVQGLLYVKGLEEDGASLDTASVEHFDNHLGTNYVPTPNERTQLRAFCSTGLQRLAALNAERARHVQHVWRTNSRRHALEELLSPYLALISPARTMPPEILQEIFLACLPTRHNPIMQSTQAPLLLGRVCSLWRKISISTPELWAPIHIVIPRGGTPWAQHEDSELHEVYCRGLREWMSRTGDHLPISISICAPLSLAIPQAFLDELLPYRHRWHVVYIVHAGPVQSTTLNPDEVPMLKSLEIHHTGWQDTGGLQFRGAPPILTSLTLKYVNGHIAIPTYQWDHLTTLCVETQSSFFLLSFTEAMELLSQCRRLQVCCLKFPYEQEAEGTAPTPDTTPNRITLSSLHSFELVAMLTSDATFNIAAVMNLLILPSLRTLKVQGAIPPNLAGVPDELSDMMLALDSLIKRSGCALETLKISQPVGDVGFFLQCLDRVPHLAELIIDQKQTTFRDLRLGIDPAPLLLALAERVESNSSHKTHHRREHHQLRYVPRLRRISLIYCDPTEKHHTLIAGLLHPRVRSGVLRSATISLKHPLASGTLGRLRSDGIVVGEPPVRETNAHALPVRDAEQRWEGIPVEEREVHGPGGRISG</sequence>
<name>A0AAD7BCP3_9AGAR</name>
<organism evidence="1 2">
    <name type="scientific">Roridomyces roridus</name>
    <dbReference type="NCBI Taxonomy" id="1738132"/>
    <lineage>
        <taxon>Eukaryota</taxon>
        <taxon>Fungi</taxon>
        <taxon>Dikarya</taxon>
        <taxon>Basidiomycota</taxon>
        <taxon>Agaricomycotina</taxon>
        <taxon>Agaricomycetes</taxon>
        <taxon>Agaricomycetidae</taxon>
        <taxon>Agaricales</taxon>
        <taxon>Marasmiineae</taxon>
        <taxon>Mycenaceae</taxon>
        <taxon>Roridomyces</taxon>
    </lineage>
</organism>
<keyword evidence="2" id="KW-1185">Reference proteome</keyword>
<accession>A0AAD7BCP3</accession>
<proteinExistence type="predicted"/>